<protein>
    <recommendedName>
        <fullName evidence="4">Transcription initiation factor TFIID subunit 1 histone acetyltransferase domain-containing protein</fullName>
    </recommendedName>
</protein>
<evidence type="ECO:0000256" key="3">
    <source>
        <dbReference type="SAM" id="MobiDB-lite"/>
    </source>
</evidence>
<evidence type="ECO:0000313" key="5">
    <source>
        <dbReference type="EMBL" id="GIL72291.1"/>
    </source>
</evidence>
<evidence type="ECO:0000259" key="4">
    <source>
        <dbReference type="Pfam" id="PF12157"/>
    </source>
</evidence>
<dbReference type="GO" id="GO:0051123">
    <property type="term" value="P:RNA polymerase II preinitiation complex assembly"/>
    <property type="evidence" value="ECO:0007669"/>
    <property type="project" value="TreeGrafter"/>
</dbReference>
<dbReference type="GO" id="GO:0016251">
    <property type="term" value="F:RNA polymerase II general transcription initiation factor activity"/>
    <property type="evidence" value="ECO:0007669"/>
    <property type="project" value="InterPro"/>
</dbReference>
<sequence length="1048" mass="113643">AARGGGDVEPAMPLALLGAAEPAPLPRAVDPDAPQPDQRLFVDGHHPQMLRLDKQQAAAATSFSRSTARYYHSSLAFSNEDPWVATAIDAAPGASPAPLIHNLNDPALVYRAQVPPTAADAKDVAAVSEQLRRAAAIVAPPVVRRKVVRGPVMEAAHSEVIGLQLAAFNVSQDSHYTHQAKARVDRTQKSLSRHGTPAITLATLPARLSREDLLLFHRPRAVWSVAVTAQRAAPALQAAAAKQSRELVYMFKSVTGATLNRIMDAAHSFHKLADVLAVRDAHGRNALDIGFPQHKDSPYSIVGGWPLVPLTPETRLAEAGINKPQNHLYVLMPALRLIQRPAMPDPGQGIKPPAAFGTKASLTGCGGHVILLEYLEEYPPLLGRPAMGARLLTYYQRRDDQDMGHNDLQPPTGPVGGGGTPGPGAGQQGAAAGGKGAGGRQMWKLGTVQPLGPENTPFYTVLPPGQTVMCVDTHMFKAPAAPHDPRPSDFLLLRANNGVLHLRELTGTLTVGQQHPHERVPEPWDAEWIKNYNSNRIFVVVARALQRARNRNPNAKPSITLKDVADQLPYIPRDEIRVRIEKECGCRLKEKDGVASNGANGVNGHAGSADNPEYELPEGVSITEEAKLRDMVRPDVVCSYEAMRAAELRLKALGLQNLQVLTAVARMEPERWQAAIRQLAELNPKAGPALRLIDWAVNTAPWVTTGSYASATRGDTRGSTWLRVEGPFDPTGRGYGLCFQADWQRVTRPDLKDRPPQEGSITGTEADLRKLGHEEAGRMLMQWGVKKDVVDAMTNRWRRIDLVRKLATQAAMEGTEGFNAHFVRVQRLNVNEKIASARRIACGILQKQLEAIKRDKDWAPPLEDYGLLRPLGRRATTATASAAAAEDDEERQAYLELQREGFLGGGAAADKTGKAKKGAQALEAKPKERRIRRVVTLLAPDGATELSRKEFVYRERADMQIINRGLNRPEQGGFGQQVLQPPAANFMPGPPVRVVAGGRGRGRGRGGGGGGGGGGEGTEARRSESSREDRILIIRLYIMHAAIRVLAI</sequence>
<feature type="domain" description="Transcription initiation factor TFIID subunit 1 histone acetyltransferase" evidence="4">
    <location>
        <begin position="168"/>
        <end position="406"/>
    </location>
</feature>
<accession>A0A8J4BYU3</accession>
<feature type="region of interest" description="Disordered" evidence="3">
    <location>
        <begin position="905"/>
        <end position="926"/>
    </location>
</feature>
<dbReference type="EMBL" id="BNCP01000004">
    <property type="protein sequence ID" value="GIL72291.1"/>
    <property type="molecule type" value="Genomic_DNA"/>
</dbReference>
<dbReference type="GO" id="GO:0004402">
    <property type="term" value="F:histone acetyltransferase activity"/>
    <property type="evidence" value="ECO:0007669"/>
    <property type="project" value="InterPro"/>
</dbReference>
<gene>
    <name evidence="5" type="ORF">Vretifemale_2675</name>
</gene>
<proteinExistence type="predicted"/>
<dbReference type="PANTHER" id="PTHR13900:SF0">
    <property type="entry name" value="TRANSCRIPTION INITIATION FACTOR TFIID SUBUNIT 1"/>
    <property type="match status" value="1"/>
</dbReference>
<dbReference type="PANTHER" id="PTHR13900">
    <property type="entry name" value="TRANSCRIPTION INITIATION FACTOR TFIID"/>
    <property type="match status" value="1"/>
</dbReference>
<evidence type="ECO:0000256" key="1">
    <source>
        <dbReference type="ARBA" id="ARBA00004123"/>
    </source>
</evidence>
<dbReference type="Pfam" id="PF12157">
    <property type="entry name" value="DUF3591"/>
    <property type="match status" value="2"/>
</dbReference>
<keyword evidence="2" id="KW-0539">Nucleus</keyword>
<keyword evidence="6" id="KW-1185">Reference proteome</keyword>
<dbReference type="InterPro" id="IPR022591">
    <property type="entry name" value="TAF1_HAT_dom"/>
</dbReference>
<dbReference type="Proteomes" id="UP000747110">
    <property type="component" value="Unassembled WGS sequence"/>
</dbReference>
<dbReference type="OrthoDB" id="21449at2759"/>
<dbReference type="InterPro" id="IPR040240">
    <property type="entry name" value="TAF1"/>
</dbReference>
<feature type="compositionally biased region" description="Gly residues" evidence="3">
    <location>
        <begin position="1005"/>
        <end position="1017"/>
    </location>
</feature>
<comment type="subcellular location">
    <subcellularLocation>
        <location evidence="1">Nucleus</location>
    </subcellularLocation>
</comment>
<name>A0A8J4BYU3_9CHLO</name>
<feature type="region of interest" description="Disordered" evidence="3">
    <location>
        <begin position="999"/>
        <end position="1024"/>
    </location>
</feature>
<feature type="non-terminal residue" evidence="5">
    <location>
        <position position="1048"/>
    </location>
</feature>
<feature type="compositionally biased region" description="Gly residues" evidence="3">
    <location>
        <begin position="414"/>
        <end position="439"/>
    </location>
</feature>
<dbReference type="AlphaFoldDB" id="A0A8J4BYU3"/>
<comment type="caution">
    <text evidence="5">The sequence shown here is derived from an EMBL/GenBank/DDBJ whole genome shotgun (WGS) entry which is preliminary data.</text>
</comment>
<evidence type="ECO:0000256" key="2">
    <source>
        <dbReference type="ARBA" id="ARBA00023242"/>
    </source>
</evidence>
<feature type="region of interest" description="Disordered" evidence="3">
    <location>
        <begin position="401"/>
        <end position="439"/>
    </location>
</feature>
<evidence type="ECO:0000313" key="6">
    <source>
        <dbReference type="Proteomes" id="UP000747110"/>
    </source>
</evidence>
<dbReference type="GO" id="GO:0017025">
    <property type="term" value="F:TBP-class protein binding"/>
    <property type="evidence" value="ECO:0007669"/>
    <property type="project" value="InterPro"/>
</dbReference>
<dbReference type="GO" id="GO:0005669">
    <property type="term" value="C:transcription factor TFIID complex"/>
    <property type="evidence" value="ECO:0007669"/>
    <property type="project" value="InterPro"/>
</dbReference>
<feature type="domain" description="Transcription initiation factor TFIID subunit 1 histone acetyltransferase" evidence="4">
    <location>
        <begin position="443"/>
        <end position="795"/>
    </location>
</feature>
<reference evidence="5" key="1">
    <citation type="journal article" date="2021" name="Proc. Natl. Acad. Sci. U.S.A.">
        <title>Three genomes in the algal genus Volvox reveal the fate of a haploid sex-determining region after a transition to homothallism.</title>
        <authorList>
            <person name="Yamamoto K."/>
            <person name="Hamaji T."/>
            <person name="Kawai-Toyooka H."/>
            <person name="Matsuzaki R."/>
            <person name="Takahashi F."/>
            <person name="Nishimura Y."/>
            <person name="Kawachi M."/>
            <person name="Noguchi H."/>
            <person name="Minakuchi Y."/>
            <person name="Umen J.G."/>
            <person name="Toyoda A."/>
            <person name="Nozaki H."/>
        </authorList>
    </citation>
    <scope>NUCLEOTIDE SEQUENCE</scope>
    <source>
        <strain evidence="5">NIES-3786</strain>
    </source>
</reference>
<organism evidence="5 6">
    <name type="scientific">Volvox reticuliferus</name>
    <dbReference type="NCBI Taxonomy" id="1737510"/>
    <lineage>
        <taxon>Eukaryota</taxon>
        <taxon>Viridiplantae</taxon>
        <taxon>Chlorophyta</taxon>
        <taxon>core chlorophytes</taxon>
        <taxon>Chlorophyceae</taxon>
        <taxon>CS clade</taxon>
        <taxon>Chlamydomonadales</taxon>
        <taxon>Volvocaceae</taxon>
        <taxon>Volvox</taxon>
    </lineage>
</organism>